<dbReference type="AlphaFoldDB" id="A0A1B6E5B2"/>
<sequence length="254" mass="29596">HCVVTTNQGKTNIVFWPKHYGHTQDIEHLRLCRKDREYLAIQLSMGLSPDTILRGIRNNVDTHLKRIDFITRTDLNNIRKEFKLPPFDDSETLDKIDVERIINVESETVECVYREQTEDNTENENIFGSGYKSEEFFNTEEIARQNVIEEIHKVTEKLVLKLEDLEKEDLTQVLYHLKIVDGLTLKFYSKRKKSSEENVVSVEICDKPYPSFSKMGEEIVSCRKPKNSSTNILNPSPLVLDKSFSEHDYCNAHD</sequence>
<gene>
    <name evidence="1" type="ORF">g.11628</name>
</gene>
<proteinExistence type="predicted"/>
<evidence type="ECO:0000313" key="1">
    <source>
        <dbReference type="EMBL" id="JAS33098.1"/>
    </source>
</evidence>
<accession>A0A1B6E5B2</accession>
<protein>
    <submittedName>
        <fullName evidence="1">Uncharacterized protein</fullName>
    </submittedName>
</protein>
<dbReference type="EMBL" id="GEDC01004200">
    <property type="protein sequence ID" value="JAS33098.1"/>
    <property type="molecule type" value="Transcribed_RNA"/>
</dbReference>
<organism evidence="1">
    <name type="scientific">Clastoptera arizonana</name>
    <name type="common">Arizona spittle bug</name>
    <dbReference type="NCBI Taxonomy" id="38151"/>
    <lineage>
        <taxon>Eukaryota</taxon>
        <taxon>Metazoa</taxon>
        <taxon>Ecdysozoa</taxon>
        <taxon>Arthropoda</taxon>
        <taxon>Hexapoda</taxon>
        <taxon>Insecta</taxon>
        <taxon>Pterygota</taxon>
        <taxon>Neoptera</taxon>
        <taxon>Paraneoptera</taxon>
        <taxon>Hemiptera</taxon>
        <taxon>Auchenorrhyncha</taxon>
        <taxon>Cercopoidea</taxon>
        <taxon>Clastopteridae</taxon>
        <taxon>Clastoptera</taxon>
    </lineage>
</organism>
<reference evidence="1" key="1">
    <citation type="submission" date="2015-12" db="EMBL/GenBank/DDBJ databases">
        <title>De novo transcriptome assembly of four potential Pierce s Disease insect vectors from Arizona vineyards.</title>
        <authorList>
            <person name="Tassone E.E."/>
        </authorList>
    </citation>
    <scope>NUCLEOTIDE SEQUENCE</scope>
</reference>
<name>A0A1B6E5B2_9HEMI</name>
<feature type="non-terminal residue" evidence="1">
    <location>
        <position position="1"/>
    </location>
</feature>